<comment type="similarity">
    <text evidence="1">Belongs to the PPC synthetase family.</text>
</comment>
<dbReference type="InterPro" id="IPR007085">
    <property type="entry name" value="DNA/pantothenate-metab_flavo_C"/>
</dbReference>
<feature type="domain" description="DNA/pantothenate metabolism flavoprotein C-terminal" evidence="2">
    <location>
        <begin position="171"/>
        <end position="262"/>
    </location>
</feature>
<name>A0AAW0BPT6_9AGAR</name>
<evidence type="ECO:0000256" key="1">
    <source>
        <dbReference type="ARBA" id="ARBA00005703"/>
    </source>
</evidence>
<dbReference type="InterPro" id="IPR035929">
    <property type="entry name" value="CoaB-like_sf"/>
</dbReference>
<dbReference type="EC" id="6.3.2.51" evidence="3"/>
<keyword evidence="4" id="KW-1185">Reference proteome</keyword>
<comment type="caution">
    <text evidence="3">The sequence shown here is derived from an EMBL/GenBank/DDBJ whole genome shotgun (WGS) entry which is preliminary data.</text>
</comment>
<evidence type="ECO:0000313" key="4">
    <source>
        <dbReference type="Proteomes" id="UP001383192"/>
    </source>
</evidence>
<protein>
    <submittedName>
        <fullName evidence="3">Phosphopantothenate--cysteine ligase cab2</fullName>
        <ecNumber evidence="3">6.3.2.51</ecNumber>
    </submittedName>
</protein>
<dbReference type="Proteomes" id="UP001383192">
    <property type="component" value="Unassembled WGS sequence"/>
</dbReference>
<dbReference type="SUPFAM" id="SSF102645">
    <property type="entry name" value="CoaB-like"/>
    <property type="match status" value="1"/>
</dbReference>
<proteinExistence type="inferred from homology"/>
<sequence length="313" mass="35385">MTTPAASNTESVFSAESYFATQLPPPTLDHDTAQVREFIMQQEEQGRKIVLVTSGGTTVPLELNVVRFLDNFSAGTRGATSAEYFLNAGYAVIFMHRQFSLQPFSRHYSHSTNPFLDFLEIDRRDSSAPQIEVTSSKREDLLSVLEAYKLVHAKNTLLTLTFVTVNDYLWLLRAVSHELAKMKRKAMYYLAAAVSDFFLPRQKLSEHKIQSGKGSLHIEMDQVPKILKPMVDEWSRDGYIVSFKLETDDSLLIPKAQAALERYGHQINQGADQPAFVETWIKLDPSAAEQGKEIEEDIVAELVKRHSLWIEGS</sequence>
<dbReference type="EMBL" id="JAYKXP010000090">
    <property type="protein sequence ID" value="KAK7028155.1"/>
    <property type="molecule type" value="Genomic_DNA"/>
</dbReference>
<accession>A0AAW0BPT6</accession>
<dbReference type="PANTHER" id="PTHR12290">
    <property type="entry name" value="CORNICHON-RELATED"/>
    <property type="match status" value="1"/>
</dbReference>
<organism evidence="3 4">
    <name type="scientific">Paramarasmius palmivorus</name>
    <dbReference type="NCBI Taxonomy" id="297713"/>
    <lineage>
        <taxon>Eukaryota</taxon>
        <taxon>Fungi</taxon>
        <taxon>Dikarya</taxon>
        <taxon>Basidiomycota</taxon>
        <taxon>Agaricomycotina</taxon>
        <taxon>Agaricomycetes</taxon>
        <taxon>Agaricomycetidae</taxon>
        <taxon>Agaricales</taxon>
        <taxon>Marasmiineae</taxon>
        <taxon>Marasmiaceae</taxon>
        <taxon>Paramarasmius</taxon>
    </lineage>
</organism>
<dbReference type="Gene3D" id="3.40.50.10300">
    <property type="entry name" value="CoaB-like"/>
    <property type="match status" value="1"/>
</dbReference>
<gene>
    <name evidence="3" type="primary">CAB2</name>
    <name evidence="3" type="ORF">VNI00_014970</name>
</gene>
<evidence type="ECO:0000259" key="2">
    <source>
        <dbReference type="Pfam" id="PF04127"/>
    </source>
</evidence>
<evidence type="ECO:0000313" key="3">
    <source>
        <dbReference type="EMBL" id="KAK7028155.1"/>
    </source>
</evidence>
<dbReference type="AlphaFoldDB" id="A0AAW0BPT6"/>
<dbReference type="Pfam" id="PF04127">
    <property type="entry name" value="DFP"/>
    <property type="match status" value="2"/>
</dbReference>
<reference evidence="3 4" key="1">
    <citation type="submission" date="2024-01" db="EMBL/GenBank/DDBJ databases">
        <title>A draft genome for a cacao thread blight-causing isolate of Paramarasmius palmivorus.</title>
        <authorList>
            <person name="Baruah I.K."/>
            <person name="Bukari Y."/>
            <person name="Amoako-Attah I."/>
            <person name="Meinhardt L.W."/>
            <person name="Bailey B.A."/>
            <person name="Cohen S.P."/>
        </authorList>
    </citation>
    <scope>NUCLEOTIDE SEQUENCE [LARGE SCALE GENOMIC DNA]</scope>
    <source>
        <strain evidence="3 4">GH-12</strain>
    </source>
</reference>
<keyword evidence="3" id="KW-0436">Ligase</keyword>
<dbReference type="GO" id="GO:0016874">
    <property type="term" value="F:ligase activity"/>
    <property type="evidence" value="ECO:0007669"/>
    <property type="project" value="UniProtKB-KW"/>
</dbReference>
<feature type="domain" description="DNA/pantothenate metabolism flavoprotein C-terminal" evidence="2">
    <location>
        <begin position="48"/>
        <end position="103"/>
    </location>
</feature>
<dbReference type="GO" id="GO:0015937">
    <property type="term" value="P:coenzyme A biosynthetic process"/>
    <property type="evidence" value="ECO:0007669"/>
    <property type="project" value="UniProtKB-ARBA"/>
</dbReference>